<dbReference type="AlphaFoldDB" id="A0A1D6PZL2"/>
<dbReference type="EMBL" id="CM000780">
    <property type="protein sequence ID" value="AQK51860.1"/>
    <property type="molecule type" value="Genomic_DNA"/>
</dbReference>
<proteinExistence type="predicted"/>
<sequence>MVGASLYGSRRSKSTAIVDQMYNDRNIFNDPEARGNLLGYQLEVANLVKSDIQYIGENRLQAQHPSVPLPCSVVQLRYYYILCGMGRSQWKDFVAVRFSKTTTINWEYFGLSIEPNGHCDNFFIAGFCQKHFEDVHPRMSKKHFFYPKVGNVSWVWSPGMVLGHGSFFLYVSPGLQV</sequence>
<dbReference type="InParanoid" id="A0A1D6PZL2"/>
<protein>
    <submittedName>
        <fullName evidence="1">Uncharacterized protein</fullName>
    </submittedName>
</protein>
<gene>
    <name evidence="1" type="ORF">ZEAMMB73_Zm00001d050062</name>
</gene>
<evidence type="ECO:0000313" key="1">
    <source>
        <dbReference type="EMBL" id="AQK51860.1"/>
    </source>
</evidence>
<organism evidence="1">
    <name type="scientific">Zea mays</name>
    <name type="common">Maize</name>
    <dbReference type="NCBI Taxonomy" id="4577"/>
    <lineage>
        <taxon>Eukaryota</taxon>
        <taxon>Viridiplantae</taxon>
        <taxon>Streptophyta</taxon>
        <taxon>Embryophyta</taxon>
        <taxon>Tracheophyta</taxon>
        <taxon>Spermatophyta</taxon>
        <taxon>Magnoliopsida</taxon>
        <taxon>Liliopsida</taxon>
        <taxon>Poales</taxon>
        <taxon>Poaceae</taxon>
        <taxon>PACMAD clade</taxon>
        <taxon>Panicoideae</taxon>
        <taxon>Andropogonodae</taxon>
        <taxon>Andropogoneae</taxon>
        <taxon>Tripsacinae</taxon>
        <taxon>Zea</taxon>
    </lineage>
</organism>
<accession>A0A1D6PZL2</accession>
<name>A0A1D6PZL2_MAIZE</name>
<reference evidence="1" key="1">
    <citation type="submission" date="2015-12" db="EMBL/GenBank/DDBJ databases">
        <title>Update maize B73 reference genome by single molecule sequencing technologies.</title>
        <authorList>
            <consortium name="Maize Genome Sequencing Project"/>
            <person name="Ware D."/>
        </authorList>
    </citation>
    <scope>NUCLEOTIDE SEQUENCE</scope>
    <source>
        <tissue evidence="1">Seedling</tissue>
    </source>
</reference>